<proteinExistence type="predicted"/>
<organism evidence="1 2">
    <name type="scientific">Blattamonas nauphoetae</name>
    <dbReference type="NCBI Taxonomy" id="2049346"/>
    <lineage>
        <taxon>Eukaryota</taxon>
        <taxon>Metamonada</taxon>
        <taxon>Preaxostyla</taxon>
        <taxon>Oxymonadida</taxon>
        <taxon>Blattamonas</taxon>
    </lineage>
</organism>
<protein>
    <submittedName>
        <fullName evidence="1">Uncharacterized protein</fullName>
    </submittedName>
</protein>
<gene>
    <name evidence="1" type="ORF">BLNAU_13952</name>
</gene>
<sequence>MFIPHQDPPLNDLHDQTLLVIQPIPAHIRVTLVPTIPMSGHRQPSIKNGSMVCVNGGMELSNALCDEHAAADSGLFFTTESKKSDIKLTNGVGRRLESICCVRPNWSKTCDKLQSLVTTDTTRA</sequence>
<evidence type="ECO:0000313" key="2">
    <source>
        <dbReference type="Proteomes" id="UP001281761"/>
    </source>
</evidence>
<reference evidence="1 2" key="1">
    <citation type="journal article" date="2022" name="bioRxiv">
        <title>Genomics of Preaxostyla Flagellates Illuminates Evolutionary Transitions and the Path Towards Mitochondrial Loss.</title>
        <authorList>
            <person name="Novak L.V.F."/>
            <person name="Treitli S.C."/>
            <person name="Pyrih J."/>
            <person name="Halakuc P."/>
            <person name="Pipaliya S.V."/>
            <person name="Vacek V."/>
            <person name="Brzon O."/>
            <person name="Soukal P."/>
            <person name="Eme L."/>
            <person name="Dacks J.B."/>
            <person name="Karnkowska A."/>
            <person name="Elias M."/>
            <person name="Hampl V."/>
        </authorList>
    </citation>
    <scope>NUCLEOTIDE SEQUENCE [LARGE SCALE GENOMIC DNA]</scope>
    <source>
        <strain evidence="1">NAU3</strain>
        <tissue evidence="1">Gut</tissue>
    </source>
</reference>
<keyword evidence="2" id="KW-1185">Reference proteome</keyword>
<dbReference type="Proteomes" id="UP001281761">
    <property type="component" value="Unassembled WGS sequence"/>
</dbReference>
<accession>A0ABQ9XHD3</accession>
<name>A0ABQ9XHD3_9EUKA</name>
<dbReference type="EMBL" id="JARBJD010000124">
    <property type="protein sequence ID" value="KAK2951109.1"/>
    <property type="molecule type" value="Genomic_DNA"/>
</dbReference>
<comment type="caution">
    <text evidence="1">The sequence shown here is derived from an EMBL/GenBank/DDBJ whole genome shotgun (WGS) entry which is preliminary data.</text>
</comment>
<evidence type="ECO:0000313" key="1">
    <source>
        <dbReference type="EMBL" id="KAK2951109.1"/>
    </source>
</evidence>